<evidence type="ECO:0000313" key="3">
    <source>
        <dbReference type="WBParaSite" id="ECPE_0001120601-mRNA-1"/>
    </source>
</evidence>
<dbReference type="EMBL" id="UZAN01050327">
    <property type="protein sequence ID" value="VDP88149.1"/>
    <property type="molecule type" value="Genomic_DNA"/>
</dbReference>
<dbReference type="AlphaFoldDB" id="A0A183AW37"/>
<evidence type="ECO:0000313" key="1">
    <source>
        <dbReference type="EMBL" id="VDP88149.1"/>
    </source>
</evidence>
<name>A0A183AW37_9TREM</name>
<organism evidence="3">
    <name type="scientific">Echinostoma caproni</name>
    <dbReference type="NCBI Taxonomy" id="27848"/>
    <lineage>
        <taxon>Eukaryota</taxon>
        <taxon>Metazoa</taxon>
        <taxon>Spiralia</taxon>
        <taxon>Lophotrochozoa</taxon>
        <taxon>Platyhelminthes</taxon>
        <taxon>Trematoda</taxon>
        <taxon>Digenea</taxon>
        <taxon>Plagiorchiida</taxon>
        <taxon>Echinostomata</taxon>
        <taxon>Echinostomatoidea</taxon>
        <taxon>Echinostomatidae</taxon>
        <taxon>Echinostoma</taxon>
    </lineage>
</organism>
<accession>A0A183AW37</accession>
<gene>
    <name evidence="1" type="ORF">ECPE_LOCUS11172</name>
</gene>
<protein>
    <submittedName>
        <fullName evidence="3">Transposase</fullName>
    </submittedName>
</protein>
<evidence type="ECO:0000313" key="2">
    <source>
        <dbReference type="Proteomes" id="UP000272942"/>
    </source>
</evidence>
<dbReference type="Proteomes" id="UP000272942">
    <property type="component" value="Unassembled WGS sequence"/>
</dbReference>
<sequence>MIDRVHAKQPTVDHLLQAAQTTYSSANAELVAYVKELVAQVRALTMYRDRPRRCRLTLPPGVRLYGPAACTTEGDKICAGFVLYSLPYTPFHLEPVLP</sequence>
<reference evidence="1 2" key="2">
    <citation type="submission" date="2018-11" db="EMBL/GenBank/DDBJ databases">
        <authorList>
            <consortium name="Pathogen Informatics"/>
        </authorList>
    </citation>
    <scope>NUCLEOTIDE SEQUENCE [LARGE SCALE GENOMIC DNA]</scope>
    <source>
        <strain evidence="1 2">Egypt</strain>
    </source>
</reference>
<dbReference type="WBParaSite" id="ECPE_0001120601-mRNA-1">
    <property type="protein sequence ID" value="ECPE_0001120601-mRNA-1"/>
    <property type="gene ID" value="ECPE_0001120601"/>
</dbReference>
<reference evidence="3" key="1">
    <citation type="submission" date="2016-06" db="UniProtKB">
        <authorList>
            <consortium name="WormBaseParasite"/>
        </authorList>
    </citation>
    <scope>IDENTIFICATION</scope>
</reference>
<keyword evidence="2" id="KW-1185">Reference proteome</keyword>
<proteinExistence type="predicted"/>